<gene>
    <name evidence="2" type="ORF">RUMGNA_03753</name>
</gene>
<reference evidence="2 3" key="1">
    <citation type="submission" date="2007-04" db="EMBL/GenBank/DDBJ databases">
        <authorList>
            <person name="Fulton L."/>
            <person name="Clifton S."/>
            <person name="Fulton B."/>
            <person name="Xu J."/>
            <person name="Minx P."/>
            <person name="Pepin K.H."/>
            <person name="Johnson M."/>
            <person name="Thiruvilangam P."/>
            <person name="Bhonagiri V."/>
            <person name="Nash W.E."/>
            <person name="Mardis E.R."/>
            <person name="Wilson R.K."/>
        </authorList>
    </citation>
    <scope>NUCLEOTIDE SEQUENCE [LARGE SCALE GENOMIC DNA]</scope>
    <source>
        <strain evidence="2 3">ATCC 29149</strain>
    </source>
</reference>
<dbReference type="eggNOG" id="COG3316">
    <property type="taxonomic scope" value="Bacteria"/>
</dbReference>
<reference evidence="2 3" key="2">
    <citation type="submission" date="2007-06" db="EMBL/GenBank/DDBJ databases">
        <title>Draft genome sequence of Ruminococcus gnavus (ATCC 29149).</title>
        <authorList>
            <person name="Sudarsanam P."/>
            <person name="Ley R."/>
            <person name="Guruge J."/>
            <person name="Turnbaugh P.J."/>
            <person name="Mahowald M."/>
            <person name="Liep D."/>
            <person name="Gordon J."/>
        </authorList>
    </citation>
    <scope>NUCLEOTIDE SEQUENCE [LARGE SCALE GENOMIC DNA]</scope>
    <source>
        <strain evidence="2 3">ATCC 29149</strain>
    </source>
</reference>
<dbReference type="AlphaFoldDB" id="A7B837"/>
<organism evidence="2 3">
    <name type="scientific">Mediterraneibacter gnavus (strain ATCC 29149 / DSM 114966 / JCM 6515 / VPI C7-9)</name>
    <name type="common">Ruminococcus gnavus</name>
    <dbReference type="NCBI Taxonomy" id="411470"/>
    <lineage>
        <taxon>Bacteria</taxon>
        <taxon>Bacillati</taxon>
        <taxon>Bacillota</taxon>
        <taxon>Clostridia</taxon>
        <taxon>Lachnospirales</taxon>
        <taxon>Lachnospiraceae</taxon>
        <taxon>Mediterraneibacter</taxon>
    </lineage>
</organism>
<name>A7B837_MEDG7</name>
<evidence type="ECO:0000313" key="2">
    <source>
        <dbReference type="EMBL" id="EDN76130.1"/>
    </source>
</evidence>
<sequence>MQGVQYCNWLFVIEDSINKKHPSDYEKRKQLRLEKKKPVLEAFWSWIDQQKPVRNTWMDKSVNYVLNRRDTAEIYLEDGSAALPIISSRM</sequence>
<dbReference type="PaxDb" id="411470-RUMGNA_03753"/>
<evidence type="ECO:0000313" key="3">
    <source>
        <dbReference type="Proteomes" id="UP000004410"/>
    </source>
</evidence>
<comment type="caution">
    <text evidence="2">The sequence shown here is derived from an EMBL/GenBank/DDBJ whole genome shotgun (WGS) entry which is preliminary data.</text>
</comment>
<evidence type="ECO:0000259" key="1">
    <source>
        <dbReference type="Pfam" id="PF03050"/>
    </source>
</evidence>
<accession>A7B837</accession>
<protein>
    <recommendedName>
        <fullName evidence="1">Transposase IS66 central domain-containing protein</fullName>
    </recommendedName>
</protein>
<dbReference type="Pfam" id="PF03050">
    <property type="entry name" value="DDE_Tnp_IS66"/>
    <property type="match status" value="1"/>
</dbReference>
<dbReference type="InterPro" id="IPR004291">
    <property type="entry name" value="Transposase_IS66_central"/>
</dbReference>
<dbReference type="Proteomes" id="UP000004410">
    <property type="component" value="Unassembled WGS sequence"/>
</dbReference>
<dbReference type="EMBL" id="AAYG02000032">
    <property type="protein sequence ID" value="EDN76130.1"/>
    <property type="molecule type" value="Genomic_DNA"/>
</dbReference>
<proteinExistence type="predicted"/>
<feature type="domain" description="Transposase IS66 central" evidence="1">
    <location>
        <begin position="2"/>
        <end position="81"/>
    </location>
</feature>